<dbReference type="EMBL" id="FNIE01000021">
    <property type="protein sequence ID" value="SDP25823.1"/>
    <property type="molecule type" value="Genomic_DNA"/>
</dbReference>
<gene>
    <name evidence="2" type="ORF">SAMN05216259_12136</name>
</gene>
<accession>A0A1H0R8G1</accession>
<proteinExistence type="predicted"/>
<evidence type="ECO:0000313" key="3">
    <source>
        <dbReference type="Proteomes" id="UP000199341"/>
    </source>
</evidence>
<sequence length="178" mass="19925">MTDIAAEPAPAGTLVQVNYRKYDGSLHWNLRMRRLGEDEHGTWLGLPANGVMRKGHNPEVPLPEAHVILFPRDAWWTAVFNDAPRTTEIYCDITTPPRWLSPTEVTMVDLDLDVLRKRGADLPLLVDEDEFAEHQVRYGYPADVIRSAEQSAQWLMTAVANGIGPFGGAHLPWLAMVA</sequence>
<dbReference type="InterPro" id="IPR007295">
    <property type="entry name" value="DUF402"/>
</dbReference>
<dbReference type="AlphaFoldDB" id="A0A1H0R8G1"/>
<dbReference type="OrthoDB" id="3531052at2"/>
<organism evidence="2 3">
    <name type="scientific">Actinacidiphila guanduensis</name>
    <dbReference type="NCBI Taxonomy" id="310781"/>
    <lineage>
        <taxon>Bacteria</taxon>
        <taxon>Bacillati</taxon>
        <taxon>Actinomycetota</taxon>
        <taxon>Actinomycetes</taxon>
        <taxon>Kitasatosporales</taxon>
        <taxon>Streptomycetaceae</taxon>
        <taxon>Actinacidiphila</taxon>
    </lineage>
</organism>
<reference evidence="2 3" key="1">
    <citation type="submission" date="2016-10" db="EMBL/GenBank/DDBJ databases">
        <authorList>
            <person name="de Groot N.N."/>
        </authorList>
    </citation>
    <scope>NUCLEOTIDE SEQUENCE [LARGE SCALE GENOMIC DNA]</scope>
    <source>
        <strain evidence="2 3">CGMCC 4.2022</strain>
    </source>
</reference>
<evidence type="ECO:0000259" key="1">
    <source>
        <dbReference type="Pfam" id="PF04167"/>
    </source>
</evidence>
<name>A0A1H0R8G1_9ACTN</name>
<dbReference type="RefSeq" id="WP_093788058.1">
    <property type="nucleotide sequence ID" value="NZ_FNIE01000021.1"/>
</dbReference>
<feature type="domain" description="DUF402" evidence="1">
    <location>
        <begin position="23"/>
        <end position="162"/>
    </location>
</feature>
<keyword evidence="3" id="KW-1185">Reference proteome</keyword>
<dbReference type="SUPFAM" id="SSF159234">
    <property type="entry name" value="FomD-like"/>
    <property type="match status" value="1"/>
</dbReference>
<evidence type="ECO:0000313" key="2">
    <source>
        <dbReference type="EMBL" id="SDP25823.1"/>
    </source>
</evidence>
<dbReference type="Pfam" id="PF04167">
    <property type="entry name" value="DUF402"/>
    <property type="match status" value="1"/>
</dbReference>
<protein>
    <recommendedName>
        <fullName evidence="1">DUF402 domain-containing protein</fullName>
    </recommendedName>
</protein>
<dbReference type="Proteomes" id="UP000199341">
    <property type="component" value="Unassembled WGS sequence"/>
</dbReference>
<dbReference type="Gene3D" id="2.40.380.10">
    <property type="entry name" value="FomD-like"/>
    <property type="match status" value="1"/>
</dbReference>
<dbReference type="InterPro" id="IPR035930">
    <property type="entry name" value="FomD-like_sf"/>
</dbReference>